<evidence type="ECO:0000256" key="1">
    <source>
        <dbReference type="ARBA" id="ARBA00006525"/>
    </source>
</evidence>
<organism evidence="4 5">
    <name type="scientific">Lactonifactor longoviformis DSM 17459</name>
    <dbReference type="NCBI Taxonomy" id="1122155"/>
    <lineage>
        <taxon>Bacteria</taxon>
        <taxon>Bacillati</taxon>
        <taxon>Bacillota</taxon>
        <taxon>Clostridia</taxon>
        <taxon>Eubacteriales</taxon>
        <taxon>Clostridiaceae</taxon>
        <taxon>Lactonifactor</taxon>
    </lineage>
</organism>
<feature type="domain" description="Smf/DprA SLOG" evidence="2">
    <location>
        <begin position="15"/>
        <end position="219"/>
    </location>
</feature>
<gene>
    <name evidence="4" type="ORF">SAMN02745158_00755</name>
</gene>
<sequence length="294" mass="32609">MENTGEKEVICYHKLHREYPRRLLHYVDMPPRLFVRGVLPREDRATVAIVGARMCSYYGQVQAFEYAKALSQAGVQIISGMARGIDGHAHRGALAGGTPTFAVLGCGVDICYPRSNYDLYKKIPEQGGLLSELPLGYEPLPRNFPLRNRIISGLADLVLVIEAKEKSGSLITADFALEQGKTVYALPGRVSDELSYGCNRLIEQGAGIACSVESLLEELGISPGKSDKLLIKSQIRLESQKNMVYSCLDLQPQNLNQLLEKIPLSPEEVMGILLELQLEELIVEPMKNYYAKIK</sequence>
<dbReference type="GO" id="GO:0009294">
    <property type="term" value="P:DNA-mediated transformation"/>
    <property type="evidence" value="ECO:0007669"/>
    <property type="project" value="InterPro"/>
</dbReference>
<dbReference type="SUPFAM" id="SSF102405">
    <property type="entry name" value="MCP/YpsA-like"/>
    <property type="match status" value="1"/>
</dbReference>
<name>A0A1M4U6I2_9CLOT</name>
<comment type="similarity">
    <text evidence="1">Belongs to the DprA/Smf family.</text>
</comment>
<dbReference type="InterPro" id="IPR003488">
    <property type="entry name" value="DprA"/>
</dbReference>
<evidence type="ECO:0000313" key="5">
    <source>
        <dbReference type="Proteomes" id="UP000184245"/>
    </source>
</evidence>
<dbReference type="OrthoDB" id="9785707at2"/>
<dbReference type="AlphaFoldDB" id="A0A1M4U6I2"/>
<evidence type="ECO:0000313" key="4">
    <source>
        <dbReference type="EMBL" id="SHE52230.1"/>
    </source>
</evidence>
<dbReference type="InterPro" id="IPR057666">
    <property type="entry name" value="DrpA_SLOG"/>
</dbReference>
<dbReference type="STRING" id="1122155.SAMN02745158_00755"/>
<protein>
    <submittedName>
        <fullName evidence="4">DNA processing protein</fullName>
    </submittedName>
</protein>
<dbReference type="EMBL" id="FQVI01000002">
    <property type="protein sequence ID" value="SHE52230.1"/>
    <property type="molecule type" value="Genomic_DNA"/>
</dbReference>
<dbReference type="Gene3D" id="3.40.50.450">
    <property type="match status" value="1"/>
</dbReference>
<evidence type="ECO:0000259" key="2">
    <source>
        <dbReference type="Pfam" id="PF02481"/>
    </source>
</evidence>
<dbReference type="InterPro" id="IPR036388">
    <property type="entry name" value="WH-like_DNA-bd_sf"/>
</dbReference>
<dbReference type="PANTHER" id="PTHR43022:SF1">
    <property type="entry name" value="PROTEIN SMF"/>
    <property type="match status" value="1"/>
</dbReference>
<dbReference type="PANTHER" id="PTHR43022">
    <property type="entry name" value="PROTEIN SMF"/>
    <property type="match status" value="1"/>
</dbReference>
<dbReference type="RefSeq" id="WP_072849362.1">
    <property type="nucleotide sequence ID" value="NZ_FQVI01000002.1"/>
</dbReference>
<keyword evidence="5" id="KW-1185">Reference proteome</keyword>
<accession>A0A1M4U6I2</accession>
<dbReference type="Pfam" id="PF17782">
    <property type="entry name" value="WHD_DprA"/>
    <property type="match status" value="1"/>
</dbReference>
<dbReference type="Pfam" id="PF02481">
    <property type="entry name" value="DNA_processg_A"/>
    <property type="match status" value="1"/>
</dbReference>
<dbReference type="InterPro" id="IPR041614">
    <property type="entry name" value="DprA_WH"/>
</dbReference>
<evidence type="ECO:0000259" key="3">
    <source>
        <dbReference type="Pfam" id="PF17782"/>
    </source>
</evidence>
<dbReference type="NCBIfam" id="TIGR00732">
    <property type="entry name" value="dprA"/>
    <property type="match status" value="1"/>
</dbReference>
<dbReference type="Gene3D" id="1.10.10.10">
    <property type="entry name" value="Winged helix-like DNA-binding domain superfamily/Winged helix DNA-binding domain"/>
    <property type="match status" value="1"/>
</dbReference>
<proteinExistence type="inferred from homology"/>
<feature type="domain" description="DprA winged helix" evidence="3">
    <location>
        <begin position="237"/>
        <end position="283"/>
    </location>
</feature>
<dbReference type="Proteomes" id="UP000184245">
    <property type="component" value="Unassembled WGS sequence"/>
</dbReference>
<reference evidence="4 5" key="1">
    <citation type="submission" date="2016-11" db="EMBL/GenBank/DDBJ databases">
        <authorList>
            <person name="Jaros S."/>
            <person name="Januszkiewicz K."/>
            <person name="Wedrychowicz H."/>
        </authorList>
    </citation>
    <scope>NUCLEOTIDE SEQUENCE [LARGE SCALE GENOMIC DNA]</scope>
    <source>
        <strain evidence="4 5">DSM 17459</strain>
    </source>
</reference>